<keyword evidence="7" id="KW-1185">Reference proteome</keyword>
<name>A0ABV2GET7_9BACL</name>
<evidence type="ECO:0000256" key="3">
    <source>
        <dbReference type="ARBA" id="ARBA00023002"/>
    </source>
</evidence>
<dbReference type="CDD" id="cd00340">
    <property type="entry name" value="GSH_Peroxidase"/>
    <property type="match status" value="1"/>
</dbReference>
<evidence type="ECO:0000313" key="7">
    <source>
        <dbReference type="Proteomes" id="UP001549099"/>
    </source>
</evidence>
<proteinExistence type="inferred from homology"/>
<dbReference type="GO" id="GO:0004602">
    <property type="term" value="F:glutathione peroxidase activity"/>
    <property type="evidence" value="ECO:0007669"/>
    <property type="project" value="UniProtKB-EC"/>
</dbReference>
<dbReference type="InterPro" id="IPR000889">
    <property type="entry name" value="Glutathione_peroxidase"/>
</dbReference>
<dbReference type="PANTHER" id="PTHR11592">
    <property type="entry name" value="GLUTATHIONE PEROXIDASE"/>
    <property type="match status" value="1"/>
</dbReference>
<dbReference type="SUPFAM" id="SSF52833">
    <property type="entry name" value="Thioredoxin-like"/>
    <property type="match status" value="1"/>
</dbReference>
<dbReference type="Gene3D" id="3.40.30.10">
    <property type="entry name" value="Glutaredoxin"/>
    <property type="match status" value="1"/>
</dbReference>
<sequence>MAETIYGFSAKKAQGGEQPLSDFEGKVVLIVNTASKCGFTPQFEGLQSLYEEFKDDGFTVLGFPCDQFMNQEFGDIQETLEFCQVNYGVSFPMFAKIDVKGAEADPLFKFLTTEKKGILGGEIKWNFTKFLIGRDGRPLERYAPQTKPEKIKSDVMKLIRE</sequence>
<evidence type="ECO:0000256" key="1">
    <source>
        <dbReference type="ARBA" id="ARBA00006926"/>
    </source>
</evidence>
<dbReference type="PIRSF" id="PIRSF000303">
    <property type="entry name" value="Glutathion_perox"/>
    <property type="match status" value="1"/>
</dbReference>
<feature type="domain" description="Thioredoxin" evidence="5">
    <location>
        <begin position="1"/>
        <end position="161"/>
    </location>
</feature>
<dbReference type="PROSITE" id="PS51355">
    <property type="entry name" value="GLUTATHIONE_PEROXID_3"/>
    <property type="match status" value="1"/>
</dbReference>
<keyword evidence="3 4" id="KW-0560">Oxidoreductase</keyword>
<accession>A0ABV2GET7</accession>
<dbReference type="RefSeq" id="WP_354199191.1">
    <property type="nucleotide sequence ID" value="NZ_JBEPLW010000035.1"/>
</dbReference>
<protein>
    <recommendedName>
        <fullName evidence="4">Glutathione peroxidase</fullName>
    </recommendedName>
</protein>
<dbReference type="EMBL" id="JBEPLW010000035">
    <property type="protein sequence ID" value="MET3576810.1"/>
    <property type="molecule type" value="Genomic_DNA"/>
</dbReference>
<reference evidence="6 7" key="1">
    <citation type="submission" date="2024-06" db="EMBL/GenBank/DDBJ databases">
        <title>Genomic Encyclopedia of Type Strains, Phase IV (KMG-IV): sequencing the most valuable type-strain genomes for metagenomic binning, comparative biology and taxonomic classification.</title>
        <authorList>
            <person name="Goeker M."/>
        </authorList>
    </citation>
    <scope>NUCLEOTIDE SEQUENCE [LARGE SCALE GENOMIC DNA]</scope>
    <source>
        <strain evidence="6 7">DSM 26128</strain>
    </source>
</reference>
<evidence type="ECO:0000256" key="2">
    <source>
        <dbReference type="ARBA" id="ARBA00022559"/>
    </source>
</evidence>
<gene>
    <name evidence="6" type="ORF">ABID49_002740</name>
</gene>
<dbReference type="PROSITE" id="PS51352">
    <property type="entry name" value="THIOREDOXIN_2"/>
    <property type="match status" value="1"/>
</dbReference>
<dbReference type="InterPro" id="IPR013766">
    <property type="entry name" value="Thioredoxin_domain"/>
</dbReference>
<comment type="caution">
    <text evidence="6">The sequence shown here is derived from an EMBL/GenBank/DDBJ whole genome shotgun (WGS) entry which is preliminary data.</text>
</comment>
<comment type="similarity">
    <text evidence="1 4">Belongs to the glutathione peroxidase family.</text>
</comment>
<dbReference type="Pfam" id="PF00255">
    <property type="entry name" value="GSHPx"/>
    <property type="match status" value="1"/>
</dbReference>
<dbReference type="PANTHER" id="PTHR11592:SF78">
    <property type="entry name" value="GLUTATHIONE PEROXIDASE"/>
    <property type="match status" value="1"/>
</dbReference>
<evidence type="ECO:0000256" key="4">
    <source>
        <dbReference type="RuleBase" id="RU000499"/>
    </source>
</evidence>
<evidence type="ECO:0000313" key="6">
    <source>
        <dbReference type="EMBL" id="MET3576810.1"/>
    </source>
</evidence>
<dbReference type="PRINTS" id="PR01011">
    <property type="entry name" value="GLUTPROXDASE"/>
</dbReference>
<keyword evidence="2 4" id="KW-0575">Peroxidase</keyword>
<dbReference type="Proteomes" id="UP001549099">
    <property type="component" value="Unassembled WGS sequence"/>
</dbReference>
<dbReference type="InterPro" id="IPR036249">
    <property type="entry name" value="Thioredoxin-like_sf"/>
</dbReference>
<dbReference type="InterPro" id="IPR029759">
    <property type="entry name" value="GPX_AS"/>
</dbReference>
<dbReference type="PROSITE" id="PS00460">
    <property type="entry name" value="GLUTATHIONE_PEROXID_1"/>
    <property type="match status" value="1"/>
</dbReference>
<evidence type="ECO:0000259" key="5">
    <source>
        <dbReference type="PROSITE" id="PS51352"/>
    </source>
</evidence>
<organism evidence="6 7">
    <name type="scientific">Bhargavaea ullalensis</name>
    <dbReference type="NCBI Taxonomy" id="1265685"/>
    <lineage>
        <taxon>Bacteria</taxon>
        <taxon>Bacillati</taxon>
        <taxon>Bacillota</taxon>
        <taxon>Bacilli</taxon>
        <taxon>Bacillales</taxon>
        <taxon>Caryophanaceae</taxon>
        <taxon>Bhargavaea</taxon>
    </lineage>
</organism>